<keyword evidence="2" id="KW-0238">DNA-binding</keyword>
<feature type="domain" description="HTH marR-type" evidence="4">
    <location>
        <begin position="6"/>
        <end position="138"/>
    </location>
</feature>
<evidence type="ECO:0000256" key="2">
    <source>
        <dbReference type="ARBA" id="ARBA00023125"/>
    </source>
</evidence>
<dbReference type="InterPro" id="IPR036388">
    <property type="entry name" value="WH-like_DNA-bd_sf"/>
</dbReference>
<organism evidence="5 6">
    <name type="scientific">Paenibacillus alvei</name>
    <name type="common">Bacillus alvei</name>
    <dbReference type="NCBI Taxonomy" id="44250"/>
    <lineage>
        <taxon>Bacteria</taxon>
        <taxon>Bacillati</taxon>
        <taxon>Bacillota</taxon>
        <taxon>Bacilli</taxon>
        <taxon>Bacillales</taxon>
        <taxon>Paenibacillaceae</taxon>
        <taxon>Paenibacillus</taxon>
    </lineage>
</organism>
<dbReference type="AlphaFoldDB" id="A0A383REB2"/>
<dbReference type="PRINTS" id="PR00598">
    <property type="entry name" value="HTHMARR"/>
</dbReference>
<evidence type="ECO:0000313" key="6">
    <source>
        <dbReference type="Proteomes" id="UP000304148"/>
    </source>
</evidence>
<dbReference type="Gene3D" id="1.10.10.10">
    <property type="entry name" value="Winged helix-like DNA-binding domain superfamily/Winged helix DNA-binding domain"/>
    <property type="match status" value="1"/>
</dbReference>
<evidence type="ECO:0000256" key="1">
    <source>
        <dbReference type="ARBA" id="ARBA00023015"/>
    </source>
</evidence>
<reference evidence="6" key="1">
    <citation type="submission" date="2018-08" db="EMBL/GenBank/DDBJ databases">
        <authorList>
            <person name="Chevrot R."/>
        </authorList>
    </citation>
    <scope>NUCLEOTIDE SEQUENCE [LARGE SCALE GENOMIC DNA]</scope>
</reference>
<dbReference type="GO" id="GO:0003700">
    <property type="term" value="F:DNA-binding transcription factor activity"/>
    <property type="evidence" value="ECO:0007669"/>
    <property type="project" value="InterPro"/>
</dbReference>
<accession>A0A383REB2</accession>
<proteinExistence type="predicted"/>
<keyword evidence="3" id="KW-0804">Transcription</keyword>
<dbReference type="SMART" id="SM00347">
    <property type="entry name" value="HTH_MARR"/>
    <property type="match status" value="1"/>
</dbReference>
<dbReference type="PROSITE" id="PS01117">
    <property type="entry name" value="HTH_MARR_1"/>
    <property type="match status" value="1"/>
</dbReference>
<dbReference type="PROSITE" id="PS50995">
    <property type="entry name" value="HTH_MARR_2"/>
    <property type="match status" value="1"/>
</dbReference>
<dbReference type="GO" id="GO:0003677">
    <property type="term" value="F:DNA binding"/>
    <property type="evidence" value="ECO:0007669"/>
    <property type="project" value="UniProtKB-KW"/>
</dbReference>
<dbReference type="InterPro" id="IPR023187">
    <property type="entry name" value="Tscrpt_reg_MarR-type_CS"/>
</dbReference>
<name>A0A383REB2_PAEAL</name>
<sequence length="159" mass="18171">MVLHLERRVGYMLGQTHRKVAAELGARFRPYDMTIEQWGVLFRLVEEEGINQKGLAERCGKDQPTLTRIVQHLLRKGWVERRTCEQDRRAYRLAVTAAGRSIVDQLIPIEQEYIAQVMAGFSSDEEQHLLQQLQRIQDNSAAAEKERLAAAIKGSGTKK</sequence>
<dbReference type="EMBL" id="LS992241">
    <property type="protein sequence ID" value="SYX85427.1"/>
    <property type="molecule type" value="Genomic_DNA"/>
</dbReference>
<evidence type="ECO:0000313" key="5">
    <source>
        <dbReference type="EMBL" id="SYX85427.1"/>
    </source>
</evidence>
<dbReference type="RefSeq" id="WP_138187151.1">
    <property type="nucleotide sequence ID" value="NZ_LS992241.1"/>
</dbReference>
<evidence type="ECO:0000259" key="4">
    <source>
        <dbReference type="PROSITE" id="PS50995"/>
    </source>
</evidence>
<dbReference type="Pfam" id="PF12802">
    <property type="entry name" value="MarR_2"/>
    <property type="match status" value="1"/>
</dbReference>
<gene>
    <name evidence="5" type="ORF">PBLR_13849</name>
</gene>
<evidence type="ECO:0000256" key="3">
    <source>
        <dbReference type="ARBA" id="ARBA00023163"/>
    </source>
</evidence>
<keyword evidence="1" id="KW-0805">Transcription regulation</keyword>
<dbReference type="InterPro" id="IPR036390">
    <property type="entry name" value="WH_DNA-bd_sf"/>
</dbReference>
<dbReference type="SUPFAM" id="SSF46785">
    <property type="entry name" value="Winged helix' DNA-binding domain"/>
    <property type="match status" value="1"/>
</dbReference>
<dbReference type="PANTHER" id="PTHR42756">
    <property type="entry name" value="TRANSCRIPTIONAL REGULATOR, MARR"/>
    <property type="match status" value="1"/>
</dbReference>
<dbReference type="Proteomes" id="UP000304148">
    <property type="component" value="Chromosome"/>
</dbReference>
<protein>
    <recommendedName>
        <fullName evidence="4">HTH marR-type domain-containing protein</fullName>
    </recommendedName>
</protein>
<dbReference type="PANTHER" id="PTHR42756:SF1">
    <property type="entry name" value="TRANSCRIPTIONAL REPRESSOR OF EMRAB OPERON"/>
    <property type="match status" value="1"/>
</dbReference>
<dbReference type="InterPro" id="IPR000835">
    <property type="entry name" value="HTH_MarR-typ"/>
</dbReference>